<dbReference type="InterPro" id="IPR044927">
    <property type="entry name" value="Endonuclea_NS_2"/>
</dbReference>
<feature type="region of interest" description="Disordered" evidence="1">
    <location>
        <begin position="317"/>
        <end position="340"/>
    </location>
</feature>
<dbReference type="Proteomes" id="UP001239909">
    <property type="component" value="Unassembled WGS sequence"/>
</dbReference>
<dbReference type="PANTHER" id="PTHR21115:SF0">
    <property type="entry name" value="GH06117P-RELATED"/>
    <property type="match status" value="1"/>
</dbReference>
<feature type="compositionally biased region" description="Basic and acidic residues" evidence="1">
    <location>
        <begin position="405"/>
        <end position="418"/>
    </location>
</feature>
<protein>
    <recommendedName>
        <fullName evidence="6">DNA/RNA non-specific endonuclease</fullName>
    </recommendedName>
</protein>
<feature type="domain" description="Type VII secretion system protein EssD-like" evidence="2">
    <location>
        <begin position="1441"/>
        <end position="1565"/>
    </location>
</feature>
<feature type="region of interest" description="Disordered" evidence="1">
    <location>
        <begin position="1420"/>
        <end position="1445"/>
    </location>
</feature>
<evidence type="ECO:0000313" key="5">
    <source>
        <dbReference type="Proteomes" id="UP001239909"/>
    </source>
</evidence>
<evidence type="ECO:0000259" key="2">
    <source>
        <dbReference type="Pfam" id="PF13930"/>
    </source>
</evidence>
<gene>
    <name evidence="4" type="ORF">LNKW23_18740</name>
</gene>
<evidence type="ECO:0000313" key="4">
    <source>
        <dbReference type="EMBL" id="GMG82661.1"/>
    </source>
</evidence>
<dbReference type="RefSeq" id="WP_285671447.1">
    <property type="nucleotide sequence ID" value="NZ_BSYI01000012.1"/>
</dbReference>
<evidence type="ECO:0008006" key="6">
    <source>
        <dbReference type="Google" id="ProtNLM"/>
    </source>
</evidence>
<keyword evidence="5" id="KW-1185">Reference proteome</keyword>
<accession>A0ABQ6LJS1</accession>
<sequence>MPEVSIRIARAQAATTEMAVRIAVERYFQRSSDWASDYISRKRGEGALVIDGENRPLPPDAPEYVITLDVDATEIDQIRKALVQGVQGLTPAVRRFVFGSADPEQVPADHLDDYAWAIDLAQSMFEEDRKAFLQAHGRVSDPVQLARLLEAFLRDPEDEAAAGPEPAELFEGVEPDRVDAIFDWLGENGDARDQFGQSTAGNALVIALKGGGTLGPLTPEERRALARSAADHWIGLADVADALPEDERHEAEARLLEQARAAAFFAGQLGGEHADLAAILAEAYRRDPAERGYDLPPGSTAERLHHRMQRLADELEGKTAPPPAAPGEAPEPEPEPEPLGPALAKARQYLNGIVVPDLLLAEEKAAYETRRAALNAALDGVTDHAALDTALGRIDAFAADIGAARRDAEDAADPHEDIGPEPAEPPTLEDRIALLTTRLSAIVIHDRADDEAKIALGDEKMQIIALLATAQDDGDLYVIERRIRKLANAALWAVPLKERLAIDDATAARLDGWIAGKSGEGDERLTGAALAEALKGGSGLGELGENEKRYLATRACSSWVPDPEIPPEDTAFHAERLADIRALTEAARGDGAMAKIVADAMLEQNPGRWEFLQGEKLGHVARVRDILSKMDFAAAELDPAGYAGRYPGAEEGLALARRATGSEPYPPPSDGVGAVAEAVGNDEALLKQRGPGPMSEEARNGLLEAAAAGAMDPAATNAFVTAMYGATSPDEAEDPAYRKALAAATAKLLNAASGAADGDARMTKRRLETAMGTESGREVMFNPKVSPALRNWALGQIAPGPGLPGAKPLNPYTLEDGWESKAISQAFARKQIEEAMKTAPAPVKVRLVDASGSGRRGPNLPSGAALNAIGQALGMTPDRTPKNETPEERARRLEAGIDYPYFDHTKQPFANLKEKWKEENPLGGVQDLTVQPIPVTVTSNAFGAAVFKVLRMNSGTFTYFVDAGGRTYKNVADWTANNKLPAGQMTYPAELELGGRLITATTPAGTPGSKVTEIMDDVAVAAGIAAGVAAIAGTGGVATPAVAAAVAGYTTARAAEKAADRSEHGFDITDMSDPENRALMYDLASGPLSIAGIGGSMRAASLAAKGMQMGRGASTVIAGLQVAGNVLGGVQNADQILQLRKTWHRLTPEQKNQAMMQLGMQAAMGAAGMTAKKVKGEFVLDDYSFTRTRNILEHGSPYNLRKALPKDGIPEGGVAVRHDPPDNPKTFEIVYNAASPPSRFMLELHGRAAANMEMSVGLEGRFRAFLKGTKYGDPEHAPDPKTAPVAWEAAQECRKIRDESFQIARRLADPDLPEPEQAQIRKRLAELAYALRMEQERLRQFDQLMPKGYVASPGDAADIAKQKGYPPLPQPYGSGKPEYKWSITARGLQPVPIHPDVPGLRIDPKTRKFTYLLNRGWRDEGAPRGERQERNWYANNPEPDTRYEYEDGSVYETDGQGRTKRVQMSFPTPPAQKAVKWDRDSAITEEVGHVGVEGDPTENFDGGHLIPRELGGAPGKLNIVPMQRELNQNGAWRGLEKQWYAEHHAGNRVEIDIQVVYHGSGNEARRQTPKRFKVRTTIARRKKGPDGRFLRDQNGEFVYGKPEVTEIFLYNTGDGKQA</sequence>
<evidence type="ECO:0000259" key="3">
    <source>
        <dbReference type="Pfam" id="PF16013"/>
    </source>
</evidence>
<dbReference type="PANTHER" id="PTHR21115">
    <property type="entry name" value="GH06117P-RELATED"/>
    <property type="match status" value="1"/>
</dbReference>
<feature type="region of interest" description="Disordered" evidence="1">
    <location>
        <begin position="405"/>
        <end position="427"/>
    </location>
</feature>
<name>A0ABQ6LJS1_9RHOB</name>
<proteinExistence type="predicted"/>
<dbReference type="EMBL" id="BSYI01000012">
    <property type="protein sequence ID" value="GMG82661.1"/>
    <property type="molecule type" value="Genomic_DNA"/>
</dbReference>
<reference evidence="4 5" key="1">
    <citation type="submission" date="2023-04" db="EMBL/GenBank/DDBJ databases">
        <title>Marinoamorphus aggregata gen. nov., sp. Nov., isolate from tissue of brittle star Ophioplocus japonicus.</title>
        <authorList>
            <person name="Kawano K."/>
            <person name="Sawayama S."/>
            <person name="Nakagawa S."/>
        </authorList>
    </citation>
    <scope>NUCLEOTIDE SEQUENCE [LARGE SCALE GENOMIC DNA]</scope>
    <source>
        <strain evidence="4 5">NKW23</strain>
    </source>
</reference>
<feature type="domain" description="DUF4781" evidence="3">
    <location>
        <begin position="954"/>
        <end position="1142"/>
    </location>
</feature>
<comment type="caution">
    <text evidence="4">The sequence shown here is derived from an EMBL/GenBank/DDBJ whole genome shotgun (WGS) entry which is preliminary data.</text>
</comment>
<feature type="compositionally biased region" description="Basic and acidic residues" evidence="1">
    <location>
        <begin position="1420"/>
        <end position="1430"/>
    </location>
</feature>
<dbReference type="InterPro" id="IPR031962">
    <property type="entry name" value="DUF4781"/>
</dbReference>
<organism evidence="4 5">
    <name type="scientific">Paralimibaculum aggregatum</name>
    <dbReference type="NCBI Taxonomy" id="3036245"/>
    <lineage>
        <taxon>Bacteria</taxon>
        <taxon>Pseudomonadati</taxon>
        <taxon>Pseudomonadota</taxon>
        <taxon>Alphaproteobacteria</taxon>
        <taxon>Rhodobacterales</taxon>
        <taxon>Paracoccaceae</taxon>
        <taxon>Paralimibaculum</taxon>
    </lineage>
</organism>
<dbReference type="Pfam" id="PF16013">
    <property type="entry name" value="DUF4781"/>
    <property type="match status" value="1"/>
</dbReference>
<dbReference type="Pfam" id="PF13930">
    <property type="entry name" value="Endonuclea_NS_2"/>
    <property type="match status" value="1"/>
</dbReference>
<evidence type="ECO:0000256" key="1">
    <source>
        <dbReference type="SAM" id="MobiDB-lite"/>
    </source>
</evidence>